<dbReference type="STRING" id="464.Lgor_2887"/>
<sequence length="358" mass="41498">MSLLRSFCYDSLSLANELRKMEGKIENPIAEAPALSLFEFKTQFANYMKECAIFKINAERRIAELELRNEHDALIGLHEQMMETVKEQIRANQKRLKAAESYINYSWELEPRITNEIARQNKYLEKLQLQLLQIKSLKFLFSLNPSELIQEALKNKSSALLIVQTPKLIAKIPKHQLANMTHQDPEIIKSLARILATSEYTFELSNIFAILKQQAQTEVEVAFVVEKENAAIRDLLLKINKYLDKKIDQALNENTHPWALGYFGSRHKINKGEKKVSVPQGIYELKAHLEQLNQIAPSEILVKMQKTLQIKNVRNQNESLFQQFKRLISYLFGYYQSQDTAEEYEYLDQVTAGKKSIS</sequence>
<reference evidence="1 3" key="1">
    <citation type="submission" date="2017-01" db="EMBL/GenBank/DDBJ databases">
        <authorList>
            <person name="Varghese N."/>
            <person name="Submissions S."/>
        </authorList>
    </citation>
    <scope>NUCLEOTIDE SEQUENCE [LARGE SCALE GENOMIC DNA]</scope>
    <source>
        <strain evidence="1 3">ATCC 33342</strain>
    </source>
</reference>
<dbReference type="EMBL" id="FTNL01000039">
    <property type="protein sequence ID" value="SIR90177.1"/>
    <property type="molecule type" value="Genomic_DNA"/>
</dbReference>
<organism evidence="2 4">
    <name type="scientific">Fluoribacter gormanii</name>
    <dbReference type="NCBI Taxonomy" id="464"/>
    <lineage>
        <taxon>Bacteria</taxon>
        <taxon>Pseudomonadati</taxon>
        <taxon>Pseudomonadota</taxon>
        <taxon>Gammaproteobacteria</taxon>
        <taxon>Legionellales</taxon>
        <taxon>Legionellaceae</taxon>
        <taxon>Fluoribacter</taxon>
    </lineage>
</organism>
<dbReference type="AlphaFoldDB" id="A0A377GL69"/>
<dbReference type="Proteomes" id="UP000254374">
    <property type="component" value="Unassembled WGS sequence"/>
</dbReference>
<evidence type="ECO:0000313" key="1">
    <source>
        <dbReference type="EMBL" id="SIR90177.1"/>
    </source>
</evidence>
<evidence type="ECO:0000313" key="2">
    <source>
        <dbReference type="EMBL" id="STO25570.1"/>
    </source>
</evidence>
<keyword evidence="3" id="KW-1185">Reference proteome</keyword>
<dbReference type="EMBL" id="UGGV01000001">
    <property type="protein sequence ID" value="STO25570.1"/>
    <property type="molecule type" value="Genomic_DNA"/>
</dbReference>
<name>A0A377GL69_9GAMM</name>
<gene>
    <name evidence="2" type="ORF">NCTC11401_02407</name>
    <name evidence="1" type="ORF">SAMN05421777_13912</name>
</gene>
<evidence type="ECO:0000313" key="3">
    <source>
        <dbReference type="Proteomes" id="UP000186808"/>
    </source>
</evidence>
<protein>
    <submittedName>
        <fullName evidence="2">Uncharacterized protein</fullName>
    </submittedName>
</protein>
<reference evidence="2 4" key="2">
    <citation type="submission" date="2018-06" db="EMBL/GenBank/DDBJ databases">
        <authorList>
            <consortium name="Pathogen Informatics"/>
            <person name="Doyle S."/>
        </authorList>
    </citation>
    <scope>NUCLEOTIDE SEQUENCE [LARGE SCALE GENOMIC DNA]</scope>
    <source>
        <strain evidence="2 4">NCTC11401</strain>
    </source>
</reference>
<dbReference type="Proteomes" id="UP000186808">
    <property type="component" value="Unassembled WGS sequence"/>
</dbReference>
<evidence type="ECO:0000313" key="4">
    <source>
        <dbReference type="Proteomes" id="UP000254374"/>
    </source>
</evidence>
<proteinExistence type="predicted"/>
<accession>A0A377GL69</accession>